<accession>A0A8J3MZ51</accession>
<reference evidence="2" key="1">
    <citation type="submission" date="2020-10" db="EMBL/GenBank/DDBJ databases">
        <title>Taxonomic study of unclassified bacteria belonging to the class Ktedonobacteria.</title>
        <authorList>
            <person name="Yabe S."/>
            <person name="Wang C.M."/>
            <person name="Zheng Y."/>
            <person name="Sakai Y."/>
            <person name="Cavaletti L."/>
            <person name="Monciardini P."/>
            <person name="Donadio S."/>
        </authorList>
    </citation>
    <scope>NUCLEOTIDE SEQUENCE</scope>
    <source>
        <strain evidence="2">SOSP1-1</strain>
    </source>
</reference>
<proteinExistence type="predicted"/>
<sequence>MLIIMLNGLHIILAGSVFRYAQAIESLPGVLLAIIAAHISLTFMISMLTIGNSMTQGIYTFTLNDPKIHRSASGFKDGGKTQDLYLHVLFPSSNEQDKTRFNGNPNKTYQEAAQQWSGPQTQQDLKQFHDQVCTWESTTFDSNMRSRIFGRNGDYHNGGLYQLFKQRNDLLNQYDGAKVPDGVQTQLDNILTQIDSDVQKLSSGSDRLAWYNDAFVKQGSWDQQMDDAWTKYGQDIPEAKKNNLSNDGQGGEAMLRANIHKLLAGTPPNEGDLIRYSCQHDATGEDFQLVPDDLDFTNLFKNIQDLTDGLPMVVKVLSLMLLAQMIVRLFFINLYIVTAPIGIACWALPGRVGQPVTRLWLQGFLSTVLVQFIMVVALIVIQVLLGNVLAFVGGNPNNPIGGLDDGTLKDIMRVACLWFIIRIPSLFGSAPMSTMAAAGEMMGQAVGTTVASQAARAQMIAQAVTSFIGLAIAR</sequence>
<organism evidence="2 3">
    <name type="scientific">Ktedonospora formicarum</name>
    <dbReference type="NCBI Taxonomy" id="2778364"/>
    <lineage>
        <taxon>Bacteria</taxon>
        <taxon>Bacillati</taxon>
        <taxon>Chloroflexota</taxon>
        <taxon>Ktedonobacteria</taxon>
        <taxon>Ktedonobacterales</taxon>
        <taxon>Ktedonobacteraceae</taxon>
        <taxon>Ktedonospora</taxon>
    </lineage>
</organism>
<keyword evidence="1" id="KW-0472">Membrane</keyword>
<evidence type="ECO:0000313" key="2">
    <source>
        <dbReference type="EMBL" id="GHO50420.1"/>
    </source>
</evidence>
<keyword evidence="1" id="KW-1133">Transmembrane helix</keyword>
<dbReference type="EMBL" id="BNJF01000008">
    <property type="protein sequence ID" value="GHO50420.1"/>
    <property type="molecule type" value="Genomic_DNA"/>
</dbReference>
<keyword evidence="3" id="KW-1185">Reference proteome</keyword>
<feature type="transmembrane region" description="Helical" evidence="1">
    <location>
        <begin position="325"/>
        <end position="349"/>
    </location>
</feature>
<name>A0A8J3MZ51_9CHLR</name>
<dbReference type="Proteomes" id="UP000612362">
    <property type="component" value="Unassembled WGS sequence"/>
</dbReference>
<feature type="transmembrane region" description="Helical" evidence="1">
    <location>
        <begin position="414"/>
        <end position="434"/>
    </location>
</feature>
<evidence type="ECO:0000256" key="1">
    <source>
        <dbReference type="SAM" id="Phobius"/>
    </source>
</evidence>
<protein>
    <submittedName>
        <fullName evidence="2">Uncharacterized protein</fullName>
    </submittedName>
</protein>
<gene>
    <name evidence="2" type="ORF">KSX_85830</name>
</gene>
<evidence type="ECO:0000313" key="3">
    <source>
        <dbReference type="Proteomes" id="UP000612362"/>
    </source>
</evidence>
<keyword evidence="1" id="KW-0812">Transmembrane</keyword>
<comment type="caution">
    <text evidence="2">The sequence shown here is derived from an EMBL/GenBank/DDBJ whole genome shotgun (WGS) entry which is preliminary data.</text>
</comment>
<feature type="transmembrane region" description="Helical" evidence="1">
    <location>
        <begin position="454"/>
        <end position="473"/>
    </location>
</feature>
<feature type="transmembrane region" description="Helical" evidence="1">
    <location>
        <begin position="369"/>
        <end position="393"/>
    </location>
</feature>
<dbReference type="AlphaFoldDB" id="A0A8J3MZ51"/>
<feature type="transmembrane region" description="Helical" evidence="1">
    <location>
        <begin position="33"/>
        <end position="51"/>
    </location>
</feature>